<dbReference type="SUPFAM" id="SSF47413">
    <property type="entry name" value="lambda repressor-like DNA-binding domains"/>
    <property type="match status" value="1"/>
</dbReference>
<organism evidence="1 2">
    <name type="scientific">Luteipulveratus halotolerans</name>
    <dbReference type="NCBI Taxonomy" id="1631356"/>
    <lineage>
        <taxon>Bacteria</taxon>
        <taxon>Bacillati</taxon>
        <taxon>Actinomycetota</taxon>
        <taxon>Actinomycetes</taxon>
        <taxon>Micrococcales</taxon>
        <taxon>Dermacoccaceae</taxon>
        <taxon>Luteipulveratus</taxon>
    </lineage>
</organism>
<dbReference type="Proteomes" id="UP000037397">
    <property type="component" value="Unassembled WGS sequence"/>
</dbReference>
<proteinExistence type="predicted"/>
<keyword evidence="2" id="KW-1185">Reference proteome</keyword>
<dbReference type="GO" id="GO:0003677">
    <property type="term" value="F:DNA binding"/>
    <property type="evidence" value="ECO:0007669"/>
    <property type="project" value="InterPro"/>
</dbReference>
<sequence>MDDHAEIARNQAQQAQLYGEPLGPLLRRLVAGLGITQARMAELLGLSAPMLSQLASARRVKIGNPAVVVRLRALIDLVDSGVPADRDVLEQRLAQVRAAQAPLSGASTLSDGASLLGGLRAAASAEQLAAAAHAVEPISAELAQILARAAGRSRRG</sequence>
<name>A0A0L6CJ31_9MICO</name>
<dbReference type="AlphaFoldDB" id="A0A0L6CJ31"/>
<dbReference type="STRING" id="1631356.VV01_12650"/>
<comment type="caution">
    <text evidence="1">The sequence shown here is derived from an EMBL/GenBank/DDBJ whole genome shotgun (WGS) entry which is preliminary data.</text>
</comment>
<accession>A0A0L6CJ31</accession>
<gene>
    <name evidence="1" type="ORF">VV01_12650</name>
</gene>
<dbReference type="EMBL" id="LAIR01000002">
    <property type="protein sequence ID" value="KNX37807.1"/>
    <property type="molecule type" value="Genomic_DNA"/>
</dbReference>
<protein>
    <recommendedName>
        <fullName evidence="3">DNA-binding protein</fullName>
    </recommendedName>
</protein>
<reference evidence="2" key="1">
    <citation type="submission" date="2015-03" db="EMBL/GenBank/DDBJ databases">
        <title>Luteipulveratus halotolerans sp. nov., a novel actinobacterium (Dermacoccaceae) from Sarawak, Malaysia.</title>
        <authorList>
            <person name="Juboi H."/>
            <person name="Basik A."/>
            <person name="Shamsul S.S."/>
            <person name="Arnold P."/>
            <person name="Schmitt E.K."/>
            <person name="Sanglier J.-J."/>
            <person name="Yeo T."/>
        </authorList>
    </citation>
    <scope>NUCLEOTIDE SEQUENCE [LARGE SCALE GENOMIC DNA]</scope>
    <source>
        <strain evidence="2">C296001</strain>
    </source>
</reference>
<dbReference type="RefSeq" id="WP_050670201.1">
    <property type="nucleotide sequence ID" value="NZ_LAIR01000002.1"/>
</dbReference>
<dbReference type="PATRIC" id="fig|1631356.3.peg.2481"/>
<evidence type="ECO:0000313" key="2">
    <source>
        <dbReference type="Proteomes" id="UP000037397"/>
    </source>
</evidence>
<evidence type="ECO:0008006" key="3">
    <source>
        <dbReference type="Google" id="ProtNLM"/>
    </source>
</evidence>
<dbReference type="InterPro" id="IPR010982">
    <property type="entry name" value="Lambda_DNA-bd_dom_sf"/>
</dbReference>
<evidence type="ECO:0000313" key="1">
    <source>
        <dbReference type="EMBL" id="KNX37807.1"/>
    </source>
</evidence>